<feature type="domain" description="Methyl-accepting transducer" evidence="7">
    <location>
        <begin position="538"/>
        <end position="753"/>
    </location>
</feature>
<dbReference type="Pfam" id="PF00015">
    <property type="entry name" value="MCPsignal"/>
    <property type="match status" value="1"/>
</dbReference>
<evidence type="ECO:0000313" key="10">
    <source>
        <dbReference type="EMBL" id="GHD54516.1"/>
    </source>
</evidence>
<dbReference type="PANTHER" id="PTHR32089:SF112">
    <property type="entry name" value="LYSOZYME-LIKE PROTEIN-RELATED"/>
    <property type="match status" value="1"/>
</dbReference>
<evidence type="ECO:0000313" key="11">
    <source>
        <dbReference type="Proteomes" id="UP000630353"/>
    </source>
</evidence>
<keyword evidence="6" id="KW-1133">Transmembrane helix</keyword>
<name>A0A919CRL6_9PROT</name>
<reference evidence="10" key="2">
    <citation type="submission" date="2020-09" db="EMBL/GenBank/DDBJ databases">
        <authorList>
            <person name="Sun Q."/>
            <person name="Kim S."/>
        </authorList>
    </citation>
    <scope>NUCLEOTIDE SEQUENCE</scope>
    <source>
        <strain evidence="10">KCTC 42651</strain>
    </source>
</reference>
<dbReference type="RefSeq" id="WP_189991407.1">
    <property type="nucleotide sequence ID" value="NZ_BMZS01000007.1"/>
</dbReference>
<evidence type="ECO:0000256" key="6">
    <source>
        <dbReference type="SAM" id="Phobius"/>
    </source>
</evidence>
<dbReference type="GO" id="GO:0006935">
    <property type="term" value="P:chemotaxis"/>
    <property type="evidence" value="ECO:0007669"/>
    <property type="project" value="InterPro"/>
</dbReference>
<protein>
    <recommendedName>
        <fullName evidence="12">Methyl-accepting chemotaxis protein</fullName>
    </recommendedName>
</protein>
<comment type="similarity">
    <text evidence="4">Belongs to the methyl-accepting chemotaxis (MCP) protein family.</text>
</comment>
<keyword evidence="6" id="KW-0472">Membrane</keyword>
<dbReference type="InterPro" id="IPR004089">
    <property type="entry name" value="MCPsignal_dom"/>
</dbReference>
<dbReference type="CDD" id="cd06225">
    <property type="entry name" value="HAMP"/>
    <property type="match status" value="1"/>
</dbReference>
<keyword evidence="3 5" id="KW-0807">Transducer</keyword>
<dbReference type="PROSITE" id="PS50885">
    <property type="entry name" value="HAMP"/>
    <property type="match status" value="1"/>
</dbReference>
<reference evidence="10" key="1">
    <citation type="journal article" date="2014" name="Int. J. Syst. Evol. Microbiol.">
        <title>Complete genome sequence of Corynebacterium casei LMG S-19264T (=DSM 44701T), isolated from a smear-ripened cheese.</title>
        <authorList>
            <consortium name="US DOE Joint Genome Institute (JGI-PGF)"/>
            <person name="Walter F."/>
            <person name="Albersmeier A."/>
            <person name="Kalinowski J."/>
            <person name="Ruckert C."/>
        </authorList>
    </citation>
    <scope>NUCLEOTIDE SEQUENCE</scope>
    <source>
        <strain evidence="10">KCTC 42651</strain>
    </source>
</reference>
<keyword evidence="11" id="KW-1185">Reference proteome</keyword>
<dbReference type="Pfam" id="PF00672">
    <property type="entry name" value="HAMP"/>
    <property type="match status" value="1"/>
</dbReference>
<dbReference type="SUPFAM" id="SSF58104">
    <property type="entry name" value="Methyl-accepting chemotaxis protein (MCP) signaling domain"/>
    <property type="match status" value="1"/>
</dbReference>
<dbReference type="Proteomes" id="UP000630353">
    <property type="component" value="Unassembled WGS sequence"/>
</dbReference>
<dbReference type="SMART" id="SM00283">
    <property type="entry name" value="MA"/>
    <property type="match status" value="1"/>
</dbReference>
<dbReference type="SMART" id="SM00304">
    <property type="entry name" value="HAMP"/>
    <property type="match status" value="1"/>
</dbReference>
<dbReference type="InterPro" id="IPR000727">
    <property type="entry name" value="T_SNARE_dom"/>
</dbReference>
<evidence type="ECO:0000259" key="8">
    <source>
        <dbReference type="PROSITE" id="PS50192"/>
    </source>
</evidence>
<dbReference type="PROSITE" id="PS50192">
    <property type="entry name" value="T_SNARE"/>
    <property type="match status" value="1"/>
</dbReference>
<dbReference type="GO" id="GO:0007165">
    <property type="term" value="P:signal transduction"/>
    <property type="evidence" value="ECO:0007669"/>
    <property type="project" value="UniProtKB-KW"/>
</dbReference>
<evidence type="ECO:0000256" key="1">
    <source>
        <dbReference type="ARBA" id="ARBA00004429"/>
    </source>
</evidence>
<dbReference type="GO" id="GO:0005886">
    <property type="term" value="C:plasma membrane"/>
    <property type="evidence" value="ECO:0007669"/>
    <property type="project" value="UniProtKB-SubCell"/>
</dbReference>
<feature type="transmembrane region" description="Helical" evidence="6">
    <location>
        <begin position="7"/>
        <end position="29"/>
    </location>
</feature>
<dbReference type="Gene3D" id="1.10.287.950">
    <property type="entry name" value="Methyl-accepting chemotaxis protein"/>
    <property type="match status" value="1"/>
</dbReference>
<comment type="subcellular location">
    <subcellularLocation>
        <location evidence="1">Cell inner membrane</location>
        <topology evidence="1">Multi-pass membrane protein</topology>
    </subcellularLocation>
</comment>
<evidence type="ECO:0000256" key="5">
    <source>
        <dbReference type="PROSITE-ProRule" id="PRU00284"/>
    </source>
</evidence>
<dbReference type="Gene3D" id="1.20.1440.210">
    <property type="match status" value="1"/>
</dbReference>
<dbReference type="InterPro" id="IPR003660">
    <property type="entry name" value="HAMP_dom"/>
</dbReference>
<dbReference type="InterPro" id="IPR004090">
    <property type="entry name" value="Chemotax_Me-accpt_rcpt"/>
</dbReference>
<feature type="transmembrane region" description="Helical" evidence="6">
    <location>
        <begin position="416"/>
        <end position="436"/>
    </location>
</feature>
<evidence type="ECO:0000256" key="2">
    <source>
        <dbReference type="ARBA" id="ARBA00022519"/>
    </source>
</evidence>
<dbReference type="Gene3D" id="6.10.340.10">
    <property type="match status" value="1"/>
</dbReference>
<organism evidence="10 11">
    <name type="scientific">Thalassobaculum fulvum</name>
    <dbReference type="NCBI Taxonomy" id="1633335"/>
    <lineage>
        <taxon>Bacteria</taxon>
        <taxon>Pseudomonadati</taxon>
        <taxon>Pseudomonadota</taxon>
        <taxon>Alphaproteobacteria</taxon>
        <taxon>Rhodospirillales</taxon>
        <taxon>Thalassobaculaceae</taxon>
        <taxon>Thalassobaculum</taxon>
    </lineage>
</organism>
<comment type="caution">
    <text evidence="10">The sequence shown here is derived from an EMBL/GenBank/DDBJ whole genome shotgun (WGS) entry which is preliminary data.</text>
</comment>
<feature type="domain" description="HAMP" evidence="9">
    <location>
        <begin position="437"/>
        <end position="490"/>
    </location>
</feature>
<evidence type="ECO:0000259" key="7">
    <source>
        <dbReference type="PROSITE" id="PS50111"/>
    </source>
</evidence>
<dbReference type="AlphaFoldDB" id="A0A919CRL6"/>
<feature type="domain" description="T-SNARE coiled-coil homology" evidence="8">
    <location>
        <begin position="683"/>
        <end position="745"/>
    </location>
</feature>
<gene>
    <name evidence="10" type="ORF">GCM10017083_32130</name>
</gene>
<evidence type="ECO:0000256" key="3">
    <source>
        <dbReference type="ARBA" id="ARBA00023224"/>
    </source>
</evidence>
<dbReference type="PROSITE" id="PS50111">
    <property type="entry name" value="CHEMOTAXIS_TRANSDUC_2"/>
    <property type="match status" value="1"/>
</dbReference>
<dbReference type="EMBL" id="BMZS01000007">
    <property type="protein sequence ID" value="GHD54516.1"/>
    <property type="molecule type" value="Genomic_DNA"/>
</dbReference>
<keyword evidence="6" id="KW-0812">Transmembrane</keyword>
<accession>A0A919CRL6</accession>
<dbReference type="PRINTS" id="PR00260">
    <property type="entry name" value="CHEMTRNSDUCR"/>
</dbReference>
<dbReference type="PANTHER" id="PTHR32089">
    <property type="entry name" value="METHYL-ACCEPTING CHEMOTAXIS PROTEIN MCPB"/>
    <property type="match status" value="1"/>
</dbReference>
<dbReference type="GO" id="GO:0004888">
    <property type="term" value="F:transmembrane signaling receptor activity"/>
    <property type="evidence" value="ECO:0007669"/>
    <property type="project" value="InterPro"/>
</dbReference>
<evidence type="ECO:0008006" key="12">
    <source>
        <dbReference type="Google" id="ProtNLM"/>
    </source>
</evidence>
<keyword evidence="2" id="KW-0997">Cell inner membrane</keyword>
<proteinExistence type="inferred from homology"/>
<evidence type="ECO:0000259" key="9">
    <source>
        <dbReference type="PROSITE" id="PS50885"/>
    </source>
</evidence>
<evidence type="ECO:0000256" key="4">
    <source>
        <dbReference type="ARBA" id="ARBA00029447"/>
    </source>
</evidence>
<sequence>MRIGTRIGIGFSAIVVLTGVLGAAGWFGLQRYALSVDAADRMAAIADTARSAGNDIDAYRASQDPDRISAASSKLAAARNIATAAGLATVVGSIDRVEAAFDDLVSLMDTTAEARQALFDRIADMESVAEAVRAHEDEHFAALTKKRDDAMAELLRRIGAATLAGDLGSATLDAQFATYRIRGGDADAVQNARKAFAVLTKASTGLRELISTGNEAPIIVKLGEIVDDYRKAFDAWQASGGSDAEAGKALDKVSRRIGMTAAITSRAQLDHRRSAQAGVAAASSALTSAAGTVTVATQALADIRQLRQAVNVVFEAGGTGEAAADARAGIETIRADLTRLGAMATEPSTHEALTALGGLLDSYRSDLDAALGTLAARADAGETIKSATAEVLAAVHHAVDDVSAARSVEGELARRVILGATGGAVVLALLVAIVLGRGITRPIREMTGSMRRLADDDLDVEVPGLARTDEIADIARAVQVFKDNAVRMRTMEAEQAAADRRAAEDKRRAMDELAASFESSVGAIVETLAGYVADVRSRAEAMSQATDEARSQASVVAGSSEQSSTNVQAVSAAAEELAATVTEIGSQMTRAAEMSRQANEEARRGDGRVQALAETAQQIGDVITLIQDIAEQTNLLALNATIEAARAGEAGKGFAVVASEVKSLASQTAKATEEIRAQIEEIQSASRDAVETIKAIAEVVQSLEQMNTAVASAVEEQGATTQEIARNTQEAASGASQVSDGIADVSAASERTGEGAAEVLNMCGELAASAGNLEREVHDFVRRIRAA</sequence>
<keyword evidence="2" id="KW-1003">Cell membrane</keyword>